<dbReference type="Pfam" id="PF07969">
    <property type="entry name" value="Amidohydro_3"/>
    <property type="match status" value="1"/>
</dbReference>
<organism evidence="2 3">
    <name type="scientific">Knufia peltigerae</name>
    <dbReference type="NCBI Taxonomy" id="1002370"/>
    <lineage>
        <taxon>Eukaryota</taxon>
        <taxon>Fungi</taxon>
        <taxon>Dikarya</taxon>
        <taxon>Ascomycota</taxon>
        <taxon>Pezizomycotina</taxon>
        <taxon>Eurotiomycetes</taxon>
        <taxon>Chaetothyriomycetidae</taxon>
        <taxon>Chaetothyriales</taxon>
        <taxon>Trichomeriaceae</taxon>
        <taxon>Knufia</taxon>
    </lineage>
</organism>
<dbReference type="GO" id="GO:0016810">
    <property type="term" value="F:hydrolase activity, acting on carbon-nitrogen (but not peptide) bonds"/>
    <property type="evidence" value="ECO:0007669"/>
    <property type="project" value="InterPro"/>
</dbReference>
<dbReference type="AlphaFoldDB" id="A0AA38Y756"/>
<evidence type="ECO:0000259" key="1">
    <source>
        <dbReference type="Pfam" id="PF07969"/>
    </source>
</evidence>
<dbReference type="InterPro" id="IPR032466">
    <property type="entry name" value="Metal_Hydrolase"/>
</dbReference>
<feature type="domain" description="Amidohydrolase 3" evidence="1">
    <location>
        <begin position="61"/>
        <end position="376"/>
    </location>
</feature>
<dbReference type="SUPFAM" id="SSF51556">
    <property type="entry name" value="Metallo-dependent hydrolases"/>
    <property type="match status" value="1"/>
</dbReference>
<protein>
    <recommendedName>
        <fullName evidence="1">Amidohydrolase 3 domain-containing protein</fullName>
    </recommendedName>
</protein>
<evidence type="ECO:0000313" key="2">
    <source>
        <dbReference type="EMBL" id="KAJ9638010.1"/>
    </source>
</evidence>
<accession>A0AA38Y756</accession>
<dbReference type="InterPro" id="IPR011059">
    <property type="entry name" value="Metal-dep_hydrolase_composite"/>
</dbReference>
<dbReference type="InterPro" id="IPR013108">
    <property type="entry name" value="Amidohydro_3"/>
</dbReference>
<proteinExistence type="predicted"/>
<dbReference type="Gene3D" id="2.30.40.10">
    <property type="entry name" value="Urease, subunit C, domain 1"/>
    <property type="match status" value="1"/>
</dbReference>
<dbReference type="Gene3D" id="3.20.20.140">
    <property type="entry name" value="Metal-dependent hydrolases"/>
    <property type="match status" value="1"/>
</dbReference>
<dbReference type="PANTHER" id="PTHR22642:SF2">
    <property type="entry name" value="PROTEIN LONG AFTER FAR-RED 3"/>
    <property type="match status" value="1"/>
</dbReference>
<gene>
    <name evidence="2" type="ORF">H2204_004601</name>
</gene>
<dbReference type="Proteomes" id="UP001172681">
    <property type="component" value="Unassembled WGS sequence"/>
</dbReference>
<dbReference type="Gene3D" id="3.10.310.70">
    <property type="match status" value="1"/>
</dbReference>
<keyword evidence="3" id="KW-1185">Reference proteome</keyword>
<dbReference type="EMBL" id="JAPDRN010000023">
    <property type="protein sequence ID" value="KAJ9638010.1"/>
    <property type="molecule type" value="Genomic_DNA"/>
</dbReference>
<evidence type="ECO:0000313" key="3">
    <source>
        <dbReference type="Proteomes" id="UP001172681"/>
    </source>
</evidence>
<sequence>MASVSSKTANNAVAFVNGRVCTMDVKKPWATAFVVSPTGDFATVGSDDEIRAIVRRDKLVVYDLRQHFVMPGIHDAHTHLLVASMQKLNECDIGFGSNGETLAGNLHRASCACAYTNFPDGVPDSKYLDDRYPDQPVLVRETSCHNVLFNTAGLKRCGIDERETQDPPGGYYKRRADGSLTGEIVEGATRDVWLSLPQAPLAYVKRTLEYGIEMCHRFGITSCQEASANTVYLHALKELEGENRLHLSVYPHIVCAPEGPALESEDSLRAVLDIAATFDSKHVRARFVKFFLDGAPLPPDFTQCDLDADGNPDSKFLLLDDDKLFDSLQKYDARGMTCKVHVAGEGSVRRALDIFQTLRNKHPNGPWHELAHCTGSGRLRGRTDGDSRARCGVS</sequence>
<comment type="caution">
    <text evidence="2">The sequence shown here is derived from an EMBL/GenBank/DDBJ whole genome shotgun (WGS) entry which is preliminary data.</text>
</comment>
<name>A0AA38Y756_9EURO</name>
<reference evidence="2" key="1">
    <citation type="submission" date="2022-10" db="EMBL/GenBank/DDBJ databases">
        <title>Culturing micro-colonial fungi from biological soil crusts in the Mojave desert and describing Neophaeococcomyces mojavensis, and introducing the new genera and species Taxawa tesnikishii.</title>
        <authorList>
            <person name="Kurbessoian T."/>
            <person name="Stajich J.E."/>
        </authorList>
    </citation>
    <scope>NUCLEOTIDE SEQUENCE</scope>
    <source>
        <strain evidence="2">TK_35</strain>
    </source>
</reference>
<dbReference type="PANTHER" id="PTHR22642">
    <property type="entry name" value="IMIDAZOLONEPROPIONASE"/>
    <property type="match status" value="1"/>
</dbReference>